<dbReference type="PROSITE" id="PS51257">
    <property type="entry name" value="PROKAR_LIPOPROTEIN"/>
    <property type="match status" value="1"/>
</dbReference>
<dbReference type="GO" id="GO:0004563">
    <property type="term" value="F:beta-N-acetylhexosaminidase activity"/>
    <property type="evidence" value="ECO:0007669"/>
    <property type="project" value="UniProtKB-EC"/>
</dbReference>
<dbReference type="InterPro" id="IPR017853">
    <property type="entry name" value="GH"/>
</dbReference>
<evidence type="ECO:0000256" key="6">
    <source>
        <dbReference type="SAM" id="MobiDB-lite"/>
    </source>
</evidence>
<name>S5SXI3_9CORY</name>
<evidence type="ECO:0000259" key="8">
    <source>
        <dbReference type="Pfam" id="PF00933"/>
    </source>
</evidence>
<dbReference type="PANTHER" id="PTHR30480">
    <property type="entry name" value="BETA-HEXOSAMINIDASE-RELATED"/>
    <property type="match status" value="1"/>
</dbReference>
<evidence type="ECO:0000256" key="5">
    <source>
        <dbReference type="ARBA" id="ARBA00023295"/>
    </source>
</evidence>
<feature type="domain" description="Glycoside hydrolase family 3 N-terminal" evidence="8">
    <location>
        <begin position="81"/>
        <end position="392"/>
    </location>
</feature>
<keyword evidence="7" id="KW-0732">Signal</keyword>
<evidence type="ECO:0000313" key="10">
    <source>
        <dbReference type="Proteomes" id="UP000015388"/>
    </source>
</evidence>
<dbReference type="HOGENOM" id="CLU_008392_0_4_11"/>
<dbReference type="STRING" id="1224163.B841_11875"/>
<dbReference type="InterPro" id="IPR050226">
    <property type="entry name" value="NagZ_Beta-hexosaminidase"/>
</dbReference>
<dbReference type="InterPro" id="IPR001764">
    <property type="entry name" value="Glyco_hydro_3_N"/>
</dbReference>
<dbReference type="SUPFAM" id="SSF51445">
    <property type="entry name" value="(Trans)glycosidases"/>
    <property type="match status" value="1"/>
</dbReference>
<evidence type="ECO:0000256" key="2">
    <source>
        <dbReference type="ARBA" id="ARBA00005336"/>
    </source>
</evidence>
<dbReference type="PANTHER" id="PTHR30480:SF13">
    <property type="entry name" value="BETA-HEXOSAMINIDASE"/>
    <property type="match status" value="1"/>
</dbReference>
<feature type="region of interest" description="Disordered" evidence="6">
    <location>
        <begin position="29"/>
        <end position="75"/>
    </location>
</feature>
<reference evidence="9 10" key="1">
    <citation type="submission" date="2012-11" db="EMBL/GenBank/DDBJ databases">
        <title>The complete genome sequence of Corynebacterium maris Coryn-1 (=DSM 45190).</title>
        <authorList>
            <person name="Schaffert L."/>
            <person name="Albersmeier A."/>
            <person name="Kalinowski J."/>
            <person name="Ruckert C."/>
        </authorList>
    </citation>
    <scope>NUCLEOTIDE SEQUENCE [LARGE SCALE GENOMIC DNA]</scope>
    <source>
        <strain evidence="10">Coryn-1</strain>
    </source>
</reference>
<dbReference type="KEGG" id="cmd:B841_11875"/>
<comment type="similarity">
    <text evidence="2">Belongs to the glycosyl hydrolase 3 family.</text>
</comment>
<evidence type="ECO:0000256" key="7">
    <source>
        <dbReference type="SAM" id="SignalP"/>
    </source>
</evidence>
<evidence type="ECO:0000256" key="3">
    <source>
        <dbReference type="ARBA" id="ARBA00012663"/>
    </source>
</evidence>
<feature type="compositionally biased region" description="Low complexity" evidence="6">
    <location>
        <begin position="29"/>
        <end position="51"/>
    </location>
</feature>
<dbReference type="eggNOG" id="COG1472">
    <property type="taxonomic scope" value="Bacteria"/>
</dbReference>
<evidence type="ECO:0000313" key="9">
    <source>
        <dbReference type="EMBL" id="AGS35847.1"/>
    </source>
</evidence>
<dbReference type="Gene3D" id="3.20.20.300">
    <property type="entry name" value="Glycoside hydrolase, family 3, N-terminal domain"/>
    <property type="match status" value="1"/>
</dbReference>
<dbReference type="AlphaFoldDB" id="S5SXI3"/>
<feature type="signal peptide" evidence="7">
    <location>
        <begin position="1"/>
        <end position="28"/>
    </location>
</feature>
<protein>
    <recommendedName>
        <fullName evidence="3">beta-N-acetylhexosaminidase</fullName>
        <ecNumber evidence="3">3.2.1.52</ecNumber>
    </recommendedName>
</protein>
<sequence length="400" mass="41723">MTIDRRRPRALGALGAALALLVAACAPAEEAPSPVATDTSVTTSTTTSTSPRPTPTPTPAPEPTPEEIAAQRVPDDERATIASLMVVGVTDYDDALAKLRQGVGGIFIPSWADSRLLHEPGRDVAALREAVGRPFSVSIDFEGGRVQRHSEVLGDHPSPRELAATMSPQQVEEAAHGLGRTLRAHGITVDYAPVLDIHAAGLEVVGDRAFSADPWVAGDYGAAFARGLNRAGVAPVYKHFPGHGRASGDTHHVAAVTPPWPEVAAHDAAAWAVALKQRPAAVMVGHMIVPGLGEHVPASLNPEVYRVLREGDYPGGQPFHGLTYTDDLSGMRAITDAMSLPEAVARALAAGADQALWSSGAEIGPAVDAVQHALTQGEISPEAVDAAAQRVQLQLVYAGL</sequence>
<dbReference type="PATRIC" id="fig|1224163.3.peg.2398"/>
<dbReference type="GO" id="GO:0005975">
    <property type="term" value="P:carbohydrate metabolic process"/>
    <property type="evidence" value="ECO:0007669"/>
    <property type="project" value="InterPro"/>
</dbReference>
<accession>S5SXI3</accession>
<dbReference type="InterPro" id="IPR036962">
    <property type="entry name" value="Glyco_hydro_3_N_sf"/>
</dbReference>
<keyword evidence="5" id="KW-0326">Glycosidase</keyword>
<keyword evidence="4" id="KW-0378">Hydrolase</keyword>
<evidence type="ECO:0000256" key="4">
    <source>
        <dbReference type="ARBA" id="ARBA00022801"/>
    </source>
</evidence>
<dbReference type="Pfam" id="PF00933">
    <property type="entry name" value="Glyco_hydro_3"/>
    <property type="match status" value="1"/>
</dbReference>
<feature type="compositionally biased region" description="Pro residues" evidence="6">
    <location>
        <begin position="52"/>
        <end position="63"/>
    </location>
</feature>
<comment type="catalytic activity">
    <reaction evidence="1">
        <text>Hydrolysis of terminal non-reducing N-acetyl-D-hexosamine residues in N-acetyl-beta-D-hexosaminides.</text>
        <dbReference type="EC" id="3.2.1.52"/>
    </reaction>
</comment>
<dbReference type="Proteomes" id="UP000015388">
    <property type="component" value="Chromosome"/>
</dbReference>
<dbReference type="EMBL" id="CP003924">
    <property type="protein sequence ID" value="AGS35847.1"/>
    <property type="molecule type" value="Genomic_DNA"/>
</dbReference>
<proteinExistence type="inferred from homology"/>
<dbReference type="GO" id="GO:0009254">
    <property type="term" value="P:peptidoglycan turnover"/>
    <property type="evidence" value="ECO:0007669"/>
    <property type="project" value="TreeGrafter"/>
</dbReference>
<gene>
    <name evidence="9" type="ORF">B841_11875</name>
</gene>
<feature type="chain" id="PRO_5004540281" description="beta-N-acetylhexosaminidase" evidence="7">
    <location>
        <begin position="29"/>
        <end position="400"/>
    </location>
</feature>
<keyword evidence="10" id="KW-1185">Reference proteome</keyword>
<organism evidence="9 10">
    <name type="scientific">Corynebacterium maris DSM 45190</name>
    <dbReference type="NCBI Taxonomy" id="1224163"/>
    <lineage>
        <taxon>Bacteria</taxon>
        <taxon>Bacillati</taxon>
        <taxon>Actinomycetota</taxon>
        <taxon>Actinomycetes</taxon>
        <taxon>Mycobacteriales</taxon>
        <taxon>Corynebacteriaceae</taxon>
        <taxon>Corynebacterium</taxon>
    </lineage>
</organism>
<dbReference type="EC" id="3.2.1.52" evidence="3"/>
<evidence type="ECO:0000256" key="1">
    <source>
        <dbReference type="ARBA" id="ARBA00001231"/>
    </source>
</evidence>